<evidence type="ECO:0000313" key="2">
    <source>
        <dbReference type="EMBL" id="OGC07024.1"/>
    </source>
</evidence>
<dbReference type="EMBL" id="METP01000011">
    <property type="protein sequence ID" value="OGC07024.1"/>
    <property type="molecule type" value="Genomic_DNA"/>
</dbReference>
<reference evidence="2 3" key="1">
    <citation type="journal article" date="2016" name="Nat. Commun.">
        <title>Thousands of microbial genomes shed light on interconnected biogeochemical processes in an aquifer system.</title>
        <authorList>
            <person name="Anantharaman K."/>
            <person name="Brown C.T."/>
            <person name="Hug L.A."/>
            <person name="Sharon I."/>
            <person name="Castelle C.J."/>
            <person name="Probst A.J."/>
            <person name="Thomas B.C."/>
            <person name="Singh A."/>
            <person name="Wilkins M.J."/>
            <person name="Karaoz U."/>
            <person name="Brodie E.L."/>
            <person name="Williams K.H."/>
            <person name="Hubbard S.S."/>
            <person name="Banfield J.F."/>
        </authorList>
    </citation>
    <scope>NUCLEOTIDE SEQUENCE [LARGE SCALE GENOMIC DNA]</scope>
</reference>
<dbReference type="Proteomes" id="UP000176938">
    <property type="component" value="Unassembled WGS sequence"/>
</dbReference>
<evidence type="ECO:0000259" key="1">
    <source>
        <dbReference type="Pfam" id="PF18765"/>
    </source>
</evidence>
<protein>
    <recommendedName>
        <fullName evidence="1">Polymerase beta nucleotidyltransferase domain-containing protein</fullName>
    </recommendedName>
</protein>
<dbReference type="InterPro" id="IPR024700">
    <property type="entry name" value="UCP020217"/>
</dbReference>
<dbReference type="CDD" id="cd05403">
    <property type="entry name" value="NT_KNTase_like"/>
    <property type="match status" value="1"/>
</dbReference>
<evidence type="ECO:0000313" key="3">
    <source>
        <dbReference type="Proteomes" id="UP000176938"/>
    </source>
</evidence>
<feature type="domain" description="Polymerase beta nucleotidyltransferase" evidence="1">
    <location>
        <begin position="36"/>
        <end position="118"/>
    </location>
</feature>
<sequence>MVEIDYRKLWAARFAKEAEDKQTALETLRKAASQAAQILADQFQAKKIYLFGSVKTPAFFHEASDVDLAVEGIAPKKYFPALAKIMGLFGGRRVDLVPLEDAPPLIEKKIKETGEVLYG</sequence>
<dbReference type="AlphaFoldDB" id="A0A1F4RFP0"/>
<comment type="caution">
    <text evidence="2">The sequence shown here is derived from an EMBL/GenBank/DDBJ whole genome shotgun (WGS) entry which is preliminary data.</text>
</comment>
<dbReference type="PIRSF" id="PIRSF020217">
    <property type="entry name" value="UCP020217"/>
    <property type="match status" value="1"/>
</dbReference>
<dbReference type="InterPro" id="IPR043519">
    <property type="entry name" value="NT_sf"/>
</dbReference>
<proteinExistence type="predicted"/>
<organism evidence="2 3">
    <name type="scientific">candidate division WOR-1 bacterium RIFCSPLOWO2_02_FULL_46_20</name>
    <dbReference type="NCBI Taxonomy" id="1802567"/>
    <lineage>
        <taxon>Bacteria</taxon>
        <taxon>Bacillati</taxon>
        <taxon>Saganbacteria</taxon>
    </lineage>
</organism>
<dbReference type="SUPFAM" id="SSF81301">
    <property type="entry name" value="Nucleotidyltransferase"/>
    <property type="match status" value="1"/>
</dbReference>
<dbReference type="Gene3D" id="3.30.460.10">
    <property type="entry name" value="Beta Polymerase, domain 2"/>
    <property type="match status" value="1"/>
</dbReference>
<dbReference type="Pfam" id="PF18765">
    <property type="entry name" value="Polbeta"/>
    <property type="match status" value="1"/>
</dbReference>
<accession>A0A1F4RFP0</accession>
<gene>
    <name evidence="2" type="ORF">A3H38_03880</name>
</gene>
<name>A0A1F4RFP0_UNCSA</name>
<dbReference type="InterPro" id="IPR041633">
    <property type="entry name" value="Polbeta"/>
</dbReference>